<name>A0A7H9B9W6_ZYGMR</name>
<dbReference type="SUPFAM" id="SSF57701">
    <property type="entry name" value="Zn2/Cys6 DNA-binding domain"/>
    <property type="match status" value="1"/>
</dbReference>
<evidence type="ECO:0000259" key="3">
    <source>
        <dbReference type="PROSITE" id="PS50048"/>
    </source>
</evidence>
<dbReference type="InterPro" id="IPR036864">
    <property type="entry name" value="Zn2-C6_fun-type_DNA-bd_sf"/>
</dbReference>
<dbReference type="AlphaFoldDB" id="A0A7H9B9W6"/>
<evidence type="ECO:0000313" key="5">
    <source>
        <dbReference type="Proteomes" id="UP000509704"/>
    </source>
</evidence>
<dbReference type="GO" id="GO:0000976">
    <property type="term" value="F:transcription cis-regulatory region binding"/>
    <property type="evidence" value="ECO:0007669"/>
    <property type="project" value="TreeGrafter"/>
</dbReference>
<dbReference type="OrthoDB" id="5229455at2759"/>
<dbReference type="InterPro" id="IPR021858">
    <property type="entry name" value="Fun_TF"/>
</dbReference>
<evidence type="ECO:0000256" key="2">
    <source>
        <dbReference type="ARBA" id="ARBA00023242"/>
    </source>
</evidence>
<dbReference type="RefSeq" id="XP_037146829.1">
    <property type="nucleotide sequence ID" value="XM_037290934.1"/>
</dbReference>
<gene>
    <name evidence="4" type="ORF">HG535_0H04310</name>
</gene>
<dbReference type="PROSITE" id="PS00463">
    <property type="entry name" value="ZN2_CY6_FUNGAL_1"/>
    <property type="match status" value="1"/>
</dbReference>
<accession>A0A7H9B9W6</accession>
<evidence type="ECO:0000256" key="1">
    <source>
        <dbReference type="ARBA" id="ARBA00004123"/>
    </source>
</evidence>
<dbReference type="InterPro" id="IPR001138">
    <property type="entry name" value="Zn2Cys6_DnaBD"/>
</dbReference>
<reference evidence="4 5" key="1">
    <citation type="submission" date="2020-07" db="EMBL/GenBank/DDBJ databases">
        <title>The yeast mating-type switching endonuclease HO is a domesticated member of an unorthodox homing genetic element family.</title>
        <authorList>
            <person name="Coughlan A.Y."/>
            <person name="Lombardi L."/>
            <person name="Braun-Galleani S."/>
            <person name="Martos A.R."/>
            <person name="Galeote V."/>
            <person name="Bigey F."/>
            <person name="Dequin S."/>
            <person name="Byrne K.P."/>
            <person name="Wolfe K.H."/>
        </authorList>
    </citation>
    <scope>NUCLEOTIDE SEQUENCE [LARGE SCALE GENOMIC DNA]</scope>
    <source>
        <strain evidence="4 5">NRRL Y-6702</strain>
    </source>
</reference>
<dbReference type="GO" id="GO:0005634">
    <property type="term" value="C:nucleus"/>
    <property type="evidence" value="ECO:0007669"/>
    <property type="project" value="UniProtKB-SubCell"/>
</dbReference>
<dbReference type="Pfam" id="PF11951">
    <property type="entry name" value="Fungal_trans_2"/>
    <property type="match status" value="1"/>
</dbReference>
<dbReference type="EMBL" id="CP058611">
    <property type="protein sequence ID" value="QLG75104.1"/>
    <property type="molecule type" value="Genomic_DNA"/>
</dbReference>
<evidence type="ECO:0000313" key="4">
    <source>
        <dbReference type="EMBL" id="QLG75104.1"/>
    </source>
</evidence>
<dbReference type="CDD" id="cd00067">
    <property type="entry name" value="GAL4"/>
    <property type="match status" value="1"/>
</dbReference>
<dbReference type="KEGG" id="zmk:HG535_0H04310"/>
<dbReference type="Proteomes" id="UP000509704">
    <property type="component" value="Chromosome 8"/>
</dbReference>
<dbReference type="Pfam" id="PF00172">
    <property type="entry name" value="Zn_clus"/>
    <property type="match status" value="1"/>
</dbReference>
<keyword evidence="5" id="KW-1185">Reference proteome</keyword>
<protein>
    <recommendedName>
        <fullName evidence="3">Zn(2)-C6 fungal-type domain-containing protein</fullName>
    </recommendedName>
</protein>
<dbReference type="GO" id="GO:0045944">
    <property type="term" value="P:positive regulation of transcription by RNA polymerase II"/>
    <property type="evidence" value="ECO:0007669"/>
    <property type="project" value="TreeGrafter"/>
</dbReference>
<dbReference type="PANTHER" id="PTHR37534:SF43">
    <property type="entry name" value="FINGER DOMAIN PROTEIN, PUTATIVE (AFU_ORTHOLOGUE AFUA_1G01850)-RELATED"/>
    <property type="match status" value="1"/>
</dbReference>
<organism evidence="4 5">
    <name type="scientific">Zygotorulaspora mrakii</name>
    <name type="common">Zygosaccharomyces mrakii</name>
    <dbReference type="NCBI Taxonomy" id="42260"/>
    <lineage>
        <taxon>Eukaryota</taxon>
        <taxon>Fungi</taxon>
        <taxon>Dikarya</taxon>
        <taxon>Ascomycota</taxon>
        <taxon>Saccharomycotina</taxon>
        <taxon>Saccharomycetes</taxon>
        <taxon>Saccharomycetales</taxon>
        <taxon>Saccharomycetaceae</taxon>
        <taxon>Zygotorulaspora</taxon>
    </lineage>
</organism>
<dbReference type="Gene3D" id="4.10.240.10">
    <property type="entry name" value="Zn(2)-C6 fungal-type DNA-binding domain"/>
    <property type="match status" value="1"/>
</dbReference>
<dbReference type="GO" id="GO:0008270">
    <property type="term" value="F:zinc ion binding"/>
    <property type="evidence" value="ECO:0007669"/>
    <property type="project" value="InterPro"/>
</dbReference>
<dbReference type="GeneID" id="59238907"/>
<dbReference type="PROSITE" id="PS50048">
    <property type="entry name" value="ZN2_CY6_FUNGAL_2"/>
    <property type="match status" value="1"/>
</dbReference>
<dbReference type="PANTHER" id="PTHR37534">
    <property type="entry name" value="TRANSCRIPTIONAL ACTIVATOR PROTEIN UGA3"/>
    <property type="match status" value="1"/>
</dbReference>
<proteinExistence type="predicted"/>
<comment type="subcellular location">
    <subcellularLocation>
        <location evidence="1">Nucleus</location>
    </subcellularLocation>
</comment>
<dbReference type="SMART" id="SM00066">
    <property type="entry name" value="GAL4"/>
    <property type="match status" value="1"/>
</dbReference>
<dbReference type="GO" id="GO:0000981">
    <property type="term" value="F:DNA-binding transcription factor activity, RNA polymerase II-specific"/>
    <property type="evidence" value="ECO:0007669"/>
    <property type="project" value="InterPro"/>
</dbReference>
<feature type="domain" description="Zn(2)-C6 fungal-type" evidence="3">
    <location>
        <begin position="11"/>
        <end position="42"/>
    </location>
</feature>
<keyword evidence="2" id="KW-0539">Nucleus</keyword>
<sequence length="625" mass="71873">MGEKAVRSRNGCKSCKRLKIKCDQLKPRCQNCMKRNIECCDYSLKLHWGGRPYKDATKKVAKIPNTKLVDGVVTIKPLRRKTGGINTKSGQMVSLKQFFKDDGGSERIYTDASTPDDATNMAQPSMTFRSPVDDITRNILFDPMPFIQLHGLHLPSPLPDVLSSSTYFMNLFEFYLKETCHLLVPVPRELYKKNPFYVVLPQIAMHNHTLLYLLLAFGANHRNMMFAQSTSAIDVLTEQPLIQLTSFSKEWNLFDFFPLDSYTDDRFSSVSSNALIDTLLSNVLKELVKKLKDEKERKSDGTLATVMMLAAYDIFFSDKRRKWRAHVYGARNLMKERLCTSQEEALTIIDIVDKTDARFFLQRWFTYVDIIGSLSSTNRVITTEKLSSLKYEFKHYKEVGNERKLALNDIECSTGMEPKVLSLLADVSWIISERERLSETDNETDDIPTDLLLQMLELDYKITKHLEESEVQRDKVYHLFFSEQPVTEMHNSKIYDGYSILRATNLIFGLTGSLQLKRRALNMPLQSVIVKDLLLRITTIVDKYIPLASSSTSCVIFCLFCCGCDLLDKSMIKHRSVYMDRIEALNQRGISSAGMAKRLMQQCWAQNKCWWDLLKENNLDVTFAI</sequence>